<reference evidence="7 8" key="1">
    <citation type="journal article" date="2009" name="Science">
        <title>Green evolution and dynamic adaptations revealed by genomes of the marine picoeukaryotes Micromonas.</title>
        <authorList>
            <person name="Worden A.Z."/>
            <person name="Lee J.H."/>
            <person name="Mock T."/>
            <person name="Rouze P."/>
            <person name="Simmons M.P."/>
            <person name="Aerts A.L."/>
            <person name="Allen A.E."/>
            <person name="Cuvelier M.L."/>
            <person name="Derelle E."/>
            <person name="Everett M.V."/>
            <person name="Foulon E."/>
            <person name="Grimwood J."/>
            <person name="Gundlach H."/>
            <person name="Henrissat B."/>
            <person name="Napoli C."/>
            <person name="McDonald S.M."/>
            <person name="Parker M.S."/>
            <person name="Rombauts S."/>
            <person name="Salamov A."/>
            <person name="Von Dassow P."/>
            <person name="Badger J.H."/>
            <person name="Coutinho P.M."/>
            <person name="Demir E."/>
            <person name="Dubchak I."/>
            <person name="Gentemann C."/>
            <person name="Eikrem W."/>
            <person name="Gready J.E."/>
            <person name="John U."/>
            <person name="Lanier W."/>
            <person name="Lindquist E.A."/>
            <person name="Lucas S."/>
            <person name="Mayer K.F."/>
            <person name="Moreau H."/>
            <person name="Not F."/>
            <person name="Otillar R."/>
            <person name="Panaud O."/>
            <person name="Pangilinan J."/>
            <person name="Paulsen I."/>
            <person name="Piegu B."/>
            <person name="Poliakov A."/>
            <person name="Robbens S."/>
            <person name="Schmutz J."/>
            <person name="Toulza E."/>
            <person name="Wyss T."/>
            <person name="Zelensky A."/>
            <person name="Zhou K."/>
            <person name="Armbrust E.V."/>
            <person name="Bhattacharya D."/>
            <person name="Goodenough U.W."/>
            <person name="Van de Peer Y."/>
            <person name="Grigoriev I.V."/>
        </authorList>
    </citation>
    <scope>NUCLEOTIDE SEQUENCE [LARGE SCALE GENOMIC DNA]</scope>
    <source>
        <strain evidence="7 8">CCMP1545</strain>
    </source>
</reference>
<evidence type="ECO:0000256" key="2">
    <source>
        <dbReference type="ARBA" id="ARBA00023016"/>
    </source>
</evidence>
<dbReference type="InterPro" id="IPR000232">
    <property type="entry name" value="HSF_DNA-bd"/>
</dbReference>
<dbReference type="OrthoDB" id="60033at2759"/>
<dbReference type="RefSeq" id="XP_003061318.1">
    <property type="nucleotide sequence ID" value="XM_003061272.1"/>
</dbReference>
<dbReference type="PANTHER" id="PTHR10015">
    <property type="entry name" value="HEAT SHOCK TRANSCRIPTION FACTOR"/>
    <property type="match status" value="1"/>
</dbReference>
<dbReference type="GO" id="GO:0005634">
    <property type="term" value="C:nucleus"/>
    <property type="evidence" value="ECO:0007669"/>
    <property type="project" value="UniProtKB-SubCell"/>
</dbReference>
<dbReference type="InterPro" id="IPR036388">
    <property type="entry name" value="WH-like_DNA-bd_sf"/>
</dbReference>
<comment type="subcellular location">
    <subcellularLocation>
        <location evidence="1">Nucleus</location>
    </subcellularLocation>
</comment>
<dbReference type="InterPro" id="IPR036390">
    <property type="entry name" value="WH_DNA-bd_sf"/>
</dbReference>
<feature type="domain" description="HSF-type DNA-binding" evidence="6">
    <location>
        <begin position="22"/>
        <end position="121"/>
    </location>
</feature>
<evidence type="ECO:0000313" key="8">
    <source>
        <dbReference type="Proteomes" id="UP000001876"/>
    </source>
</evidence>
<evidence type="ECO:0000259" key="6">
    <source>
        <dbReference type="SMART" id="SM00415"/>
    </source>
</evidence>
<dbReference type="GeneID" id="9686489"/>
<dbReference type="STRING" id="564608.C1N018"/>
<evidence type="ECO:0000256" key="5">
    <source>
        <dbReference type="RuleBase" id="RU004020"/>
    </source>
</evidence>
<dbReference type="Proteomes" id="UP000001876">
    <property type="component" value="Unassembled WGS sequence"/>
</dbReference>
<dbReference type="GO" id="GO:0003700">
    <property type="term" value="F:DNA-binding transcription factor activity"/>
    <property type="evidence" value="ECO:0007669"/>
    <property type="project" value="InterPro"/>
</dbReference>
<dbReference type="SUPFAM" id="SSF46785">
    <property type="entry name" value="Winged helix' DNA-binding domain"/>
    <property type="match status" value="1"/>
</dbReference>
<dbReference type="KEGG" id="mpp:MICPUCDRAFT_48162"/>
<dbReference type="PANTHER" id="PTHR10015:SF427">
    <property type="entry name" value="HEAT SHOCK FACTOR PROTEIN"/>
    <property type="match status" value="1"/>
</dbReference>
<dbReference type="GO" id="GO:0043565">
    <property type="term" value="F:sequence-specific DNA binding"/>
    <property type="evidence" value="ECO:0007669"/>
    <property type="project" value="InterPro"/>
</dbReference>
<evidence type="ECO:0000256" key="3">
    <source>
        <dbReference type="ARBA" id="ARBA00023125"/>
    </source>
</evidence>
<keyword evidence="4" id="KW-0539">Nucleus</keyword>
<dbReference type="AlphaFoldDB" id="C1N018"/>
<evidence type="ECO:0000256" key="4">
    <source>
        <dbReference type="ARBA" id="ARBA00023242"/>
    </source>
</evidence>
<keyword evidence="8" id="KW-1185">Reference proteome</keyword>
<dbReference type="SMART" id="SM00415">
    <property type="entry name" value="HSF"/>
    <property type="match status" value="1"/>
</dbReference>
<dbReference type="Gene3D" id="1.10.10.10">
    <property type="entry name" value="Winged helix-like DNA-binding domain superfamily/Winged helix DNA-binding domain"/>
    <property type="match status" value="1"/>
</dbReference>
<accession>C1N018</accession>
<protein>
    <submittedName>
        <fullName evidence="7">Heat shock transcription factor</fullName>
    </submittedName>
</protein>
<organism evidence="8">
    <name type="scientific">Micromonas pusilla (strain CCMP1545)</name>
    <name type="common">Picoplanktonic green alga</name>
    <dbReference type="NCBI Taxonomy" id="564608"/>
    <lineage>
        <taxon>Eukaryota</taxon>
        <taxon>Viridiplantae</taxon>
        <taxon>Chlorophyta</taxon>
        <taxon>Mamiellophyceae</taxon>
        <taxon>Mamiellales</taxon>
        <taxon>Mamiellaceae</taxon>
        <taxon>Micromonas</taxon>
    </lineage>
</organism>
<keyword evidence="3" id="KW-0238">DNA-binding</keyword>
<keyword evidence="2 7" id="KW-0346">Stress response</keyword>
<proteinExistence type="inferred from homology"/>
<evidence type="ECO:0000313" key="7">
    <source>
        <dbReference type="EMBL" id="EEH54968.1"/>
    </source>
</evidence>
<sequence>MAPTHLHARRPSCNPYAFDRVKVSPFIMKLHTLVSDPSASDVVSWNKDGKSFVVKDAKAFEKKLVGVLPVFPARVNINGFKRELNNYGFHKLGNDDDARLEFSHDGFVKGDPAALRQVTQKANVGRFRREKPQTAAKDMAPVSGFVLKNPFSLADNNNFGRFRRDADWEEKAFNPFDLENNNNYGRFRRGAKETDVAAAEDMAPVSGFDWKNPFSLADNNNFGRFRRDANWEEKAFNPFDLADNNNYGRFRRDANWEENAVNPFDLTDNRNYGRFRRAVQPAA</sequence>
<gene>
    <name evidence="7" type="ORF">MICPUCDRAFT_48162</name>
</gene>
<dbReference type="eggNOG" id="KOG0627">
    <property type="taxonomic scope" value="Eukaryota"/>
</dbReference>
<evidence type="ECO:0000256" key="1">
    <source>
        <dbReference type="ARBA" id="ARBA00004123"/>
    </source>
</evidence>
<comment type="similarity">
    <text evidence="5">Belongs to the HSF family.</text>
</comment>
<dbReference type="EMBL" id="GG663743">
    <property type="protein sequence ID" value="EEH54968.1"/>
    <property type="molecule type" value="Genomic_DNA"/>
</dbReference>
<name>C1N018_MICPC</name>
<dbReference type="PRINTS" id="PR00056">
    <property type="entry name" value="HSFDOMAIN"/>
</dbReference>
<dbReference type="Pfam" id="PF00447">
    <property type="entry name" value="HSF_DNA-bind"/>
    <property type="match status" value="1"/>
</dbReference>